<feature type="non-terminal residue" evidence="1">
    <location>
        <position position="108"/>
    </location>
</feature>
<gene>
    <name evidence="1" type="ORF">OFUS_LOCUS22036</name>
</gene>
<keyword evidence="2" id="KW-1185">Reference proteome</keyword>
<dbReference type="EMBL" id="CAIIXF020000010">
    <property type="protein sequence ID" value="CAH1797819.1"/>
    <property type="molecule type" value="Genomic_DNA"/>
</dbReference>
<name>A0A8S4PX31_OWEFU</name>
<dbReference type="OrthoDB" id="7680010at2759"/>
<sequence length="108" mass="12401">MPESSSSVKGWMFNQVIQLLYYMADLYISNNQFCISFVLYLKTETLSNHCTSCTIQKKRLPEAEFEEWKLSHDADCGKSYLGSTGVMELVAMGNIFEQSMDDNIVYEN</sequence>
<dbReference type="AlphaFoldDB" id="A0A8S4PX31"/>
<accession>A0A8S4PX31</accession>
<proteinExistence type="predicted"/>
<dbReference type="Proteomes" id="UP000749559">
    <property type="component" value="Unassembled WGS sequence"/>
</dbReference>
<comment type="caution">
    <text evidence="1">The sequence shown here is derived from an EMBL/GenBank/DDBJ whole genome shotgun (WGS) entry which is preliminary data.</text>
</comment>
<evidence type="ECO:0000313" key="2">
    <source>
        <dbReference type="Proteomes" id="UP000749559"/>
    </source>
</evidence>
<reference evidence="1" key="1">
    <citation type="submission" date="2022-03" db="EMBL/GenBank/DDBJ databases">
        <authorList>
            <person name="Martin C."/>
        </authorList>
    </citation>
    <scope>NUCLEOTIDE SEQUENCE</scope>
</reference>
<protein>
    <submittedName>
        <fullName evidence="1">Uncharacterized protein</fullName>
    </submittedName>
</protein>
<evidence type="ECO:0000313" key="1">
    <source>
        <dbReference type="EMBL" id="CAH1797819.1"/>
    </source>
</evidence>
<organism evidence="1 2">
    <name type="scientific">Owenia fusiformis</name>
    <name type="common">Polychaete worm</name>
    <dbReference type="NCBI Taxonomy" id="6347"/>
    <lineage>
        <taxon>Eukaryota</taxon>
        <taxon>Metazoa</taxon>
        <taxon>Spiralia</taxon>
        <taxon>Lophotrochozoa</taxon>
        <taxon>Annelida</taxon>
        <taxon>Polychaeta</taxon>
        <taxon>Sedentaria</taxon>
        <taxon>Canalipalpata</taxon>
        <taxon>Sabellida</taxon>
        <taxon>Oweniida</taxon>
        <taxon>Oweniidae</taxon>
        <taxon>Owenia</taxon>
    </lineage>
</organism>